<dbReference type="PANTHER" id="PTHR21427:SF19">
    <property type="entry name" value="UBIQUINONE BIOSYNTHESIS PROTEIN COQ9, MITOCHONDRIAL"/>
    <property type="match status" value="1"/>
</dbReference>
<dbReference type="InterPro" id="IPR012762">
    <property type="entry name" value="Ubiq_biosynth_COQ9"/>
</dbReference>
<name>A0AAD6QNC0_9ROSI</name>
<dbReference type="InterPro" id="IPR013718">
    <property type="entry name" value="COQ9_C"/>
</dbReference>
<evidence type="ECO:0000256" key="5">
    <source>
        <dbReference type="ARBA" id="ARBA00022946"/>
    </source>
</evidence>
<keyword evidence="7 8" id="KW-0496">Mitochondrion</keyword>
<dbReference type="GO" id="GO:0008289">
    <property type="term" value="F:lipid binding"/>
    <property type="evidence" value="ECO:0007669"/>
    <property type="project" value="UniProtKB-UniRule"/>
</dbReference>
<evidence type="ECO:0000256" key="7">
    <source>
        <dbReference type="ARBA" id="ARBA00023128"/>
    </source>
</evidence>
<keyword evidence="5" id="KW-0809">Transit peptide</keyword>
<accession>A0AAD6QNC0</accession>
<dbReference type="GO" id="GO:0006744">
    <property type="term" value="P:ubiquinone biosynthetic process"/>
    <property type="evidence" value="ECO:0007669"/>
    <property type="project" value="UniProtKB-UniRule"/>
</dbReference>
<evidence type="ECO:0000256" key="3">
    <source>
        <dbReference type="ARBA" id="ARBA00010766"/>
    </source>
</evidence>
<comment type="subcellular location">
    <subcellularLocation>
        <location evidence="1 8">Mitochondrion</location>
    </subcellularLocation>
</comment>
<evidence type="ECO:0000313" key="11">
    <source>
        <dbReference type="EMBL" id="KAJ6993545.1"/>
    </source>
</evidence>
<dbReference type="Proteomes" id="UP001164929">
    <property type="component" value="Chromosome 6"/>
</dbReference>
<gene>
    <name evidence="11" type="ORF">NC653_016625</name>
</gene>
<evidence type="ECO:0000256" key="4">
    <source>
        <dbReference type="ARBA" id="ARBA00022688"/>
    </source>
</evidence>
<comment type="caution">
    <text evidence="11">The sequence shown here is derived from an EMBL/GenBank/DDBJ whole genome shotgun (WGS) entry which is preliminary data.</text>
</comment>
<dbReference type="PANTHER" id="PTHR21427">
    <property type="entry name" value="UBIQUINONE BIOSYNTHESIS PROTEIN COQ9, MITOCHONDRIAL"/>
    <property type="match status" value="1"/>
</dbReference>
<organism evidence="11 12">
    <name type="scientific">Populus alba x Populus x berolinensis</name>
    <dbReference type="NCBI Taxonomy" id="444605"/>
    <lineage>
        <taxon>Eukaryota</taxon>
        <taxon>Viridiplantae</taxon>
        <taxon>Streptophyta</taxon>
        <taxon>Embryophyta</taxon>
        <taxon>Tracheophyta</taxon>
        <taxon>Spermatophyta</taxon>
        <taxon>Magnoliopsida</taxon>
        <taxon>eudicotyledons</taxon>
        <taxon>Gunneridae</taxon>
        <taxon>Pentapetalae</taxon>
        <taxon>rosids</taxon>
        <taxon>fabids</taxon>
        <taxon>Malpighiales</taxon>
        <taxon>Salicaceae</taxon>
        <taxon>Saliceae</taxon>
        <taxon>Populus</taxon>
    </lineage>
</organism>
<evidence type="ECO:0000259" key="10">
    <source>
        <dbReference type="Pfam" id="PF08511"/>
    </source>
</evidence>
<feature type="domain" description="COQ9 C-terminal" evidence="10">
    <location>
        <begin position="211"/>
        <end position="264"/>
    </location>
</feature>
<feature type="compositionally biased region" description="Basic and acidic residues" evidence="9">
    <location>
        <begin position="85"/>
        <end position="98"/>
    </location>
</feature>
<proteinExistence type="inferred from homology"/>
<dbReference type="AlphaFoldDB" id="A0AAD6QNC0"/>
<evidence type="ECO:0000256" key="6">
    <source>
        <dbReference type="ARBA" id="ARBA00023121"/>
    </source>
</evidence>
<dbReference type="FunFam" id="1.10.357.10:FF:000004">
    <property type="entry name" value="Ubiquinone biosynthesis protein COQ9, mitochondrial"/>
    <property type="match status" value="1"/>
</dbReference>
<evidence type="ECO:0000256" key="9">
    <source>
        <dbReference type="SAM" id="MobiDB-lite"/>
    </source>
</evidence>
<protein>
    <recommendedName>
        <fullName evidence="8">Ubiquinone biosynthesis protein</fullName>
    </recommendedName>
</protein>
<reference evidence="11" key="1">
    <citation type="journal article" date="2023" name="Mol. Ecol. Resour.">
        <title>Chromosome-level genome assembly of a triploid poplar Populus alba 'Berolinensis'.</title>
        <authorList>
            <person name="Chen S."/>
            <person name="Yu Y."/>
            <person name="Wang X."/>
            <person name="Wang S."/>
            <person name="Zhang T."/>
            <person name="Zhou Y."/>
            <person name="He R."/>
            <person name="Meng N."/>
            <person name="Wang Y."/>
            <person name="Liu W."/>
            <person name="Liu Z."/>
            <person name="Liu J."/>
            <person name="Guo Q."/>
            <person name="Huang H."/>
            <person name="Sederoff R.R."/>
            <person name="Wang G."/>
            <person name="Qu G."/>
            <person name="Chen S."/>
        </authorList>
    </citation>
    <scope>NUCLEOTIDE SEQUENCE</scope>
    <source>
        <strain evidence="11">SC-2020</strain>
    </source>
</reference>
<keyword evidence="4 8" id="KW-0831">Ubiquinone biosynthesis</keyword>
<dbReference type="Gene3D" id="1.10.357.10">
    <property type="entry name" value="Tetracycline Repressor, domain 2"/>
    <property type="match status" value="1"/>
</dbReference>
<comment type="function">
    <text evidence="8">Membrane-associated protein that warps the membrane surface to access and bind aromatic isoprenes with high specificity, including ubiquinone (CoQ) isoprene intermediates and presents them directly to Coq7, therefore facilitating the Coq7-mediated hydroxylase step. Participates in the biosynthesis of coenzyme Q, also named ubiquinone, an essential lipid-soluble electron transporter for aerobic cellular respiration.</text>
</comment>
<dbReference type="Pfam" id="PF08511">
    <property type="entry name" value="COQ9"/>
    <property type="match status" value="1"/>
</dbReference>
<evidence type="ECO:0000256" key="1">
    <source>
        <dbReference type="ARBA" id="ARBA00004173"/>
    </source>
</evidence>
<keyword evidence="12" id="KW-1185">Reference proteome</keyword>
<evidence type="ECO:0000256" key="8">
    <source>
        <dbReference type="RuleBase" id="RU366063"/>
    </source>
</evidence>
<keyword evidence="6 8" id="KW-0446">Lipid-binding</keyword>
<feature type="compositionally biased region" description="Low complexity" evidence="9">
    <location>
        <begin position="70"/>
        <end position="84"/>
    </location>
</feature>
<evidence type="ECO:0000256" key="2">
    <source>
        <dbReference type="ARBA" id="ARBA00004749"/>
    </source>
</evidence>
<feature type="region of interest" description="Disordered" evidence="9">
    <location>
        <begin position="63"/>
        <end position="98"/>
    </location>
</feature>
<dbReference type="EMBL" id="JAQIZT010000006">
    <property type="protein sequence ID" value="KAJ6993545.1"/>
    <property type="molecule type" value="Genomic_DNA"/>
</dbReference>
<sequence>MYRTAALARRLLSGATARNNSNSRIRYLNLRTTVIGSRYCTAVNNNHSFPQSIFNQNQTPRANLEFPNQSESTSSSDWSASSTAEDGRRRQERQRPRIEYEEQQARVLEASLHHVLRLGWSEEAMIAGARDVGVSPSIVGSFPRKEAALVEFFMDECLQKLIDRIDSGEGLQNLVPSDRISKLLKIRLEMQSPYISKWPQVLSIQAYPSNAPTSFKQRAMLVDEIWHAIGDEGSDIDWYVKRTVLGGIYSTTEIYMLTDSSPGSSLPVLLALIDIKMTFFFQWACKNKLVRILAEGRRNSTALIHFFSILEALTSSPFHQNNFRDTWAFLEDRVKDAFDLKKSIQEVVSFSFLWCSISTYFGNFGLSWEGKAMYMAEAVGAGMGNSFQGFVGRLTVLNVDEVRQLRGGRRSSSLLLPAFSQSQICVFSSPFGLSSLRIQFLTFSLPHLSLEHRMLLKIKAKLEPQQFSNSLEISSHYLHHGGTSVYRTLYYPGNAKSFKISSTLSNYRNSAGETKKSTDTVVNYKLAVQATIISKSIRNKTQFRRRFLLLFSRSRVLVYFLLGLVMHVARRCTLILATPFPDIFCTVCTNYPWPKKYDDVSINQSKSPPMRDDGYVKGAFQPSLVNMLPFTGSNRKWVILRFILKLEFTAVLFHRILFLNITHVRVLSTFYRYSLSIILIEFS</sequence>
<comment type="pathway">
    <text evidence="2 8">Cofactor biosynthesis; ubiquinone biosynthesis.</text>
</comment>
<dbReference type="NCBIfam" id="TIGR02396">
    <property type="entry name" value="diverge_rpsU"/>
    <property type="match status" value="1"/>
</dbReference>
<comment type="similarity">
    <text evidence="3 8">Belongs to the COQ9 family.</text>
</comment>
<evidence type="ECO:0000313" key="12">
    <source>
        <dbReference type="Proteomes" id="UP001164929"/>
    </source>
</evidence>
<dbReference type="GO" id="GO:0005743">
    <property type="term" value="C:mitochondrial inner membrane"/>
    <property type="evidence" value="ECO:0007669"/>
    <property type="project" value="TreeGrafter"/>
</dbReference>